<keyword evidence="4" id="KW-0862">Zinc</keyword>
<keyword evidence="1" id="KW-0479">Metal-binding</keyword>
<dbReference type="Pfam" id="PF12796">
    <property type="entry name" value="Ank_2"/>
    <property type="match status" value="1"/>
</dbReference>
<evidence type="ECO:0000256" key="6">
    <source>
        <dbReference type="PROSITE-ProRule" id="PRU00023"/>
    </source>
</evidence>
<keyword evidence="2" id="KW-0677">Repeat</keyword>
<dbReference type="Pfam" id="PF01753">
    <property type="entry name" value="zf-MYND"/>
    <property type="match status" value="1"/>
</dbReference>
<protein>
    <submittedName>
        <fullName evidence="9">Ankyrin repeat and MYND domain-containing protein</fullName>
    </submittedName>
</protein>
<evidence type="ECO:0000256" key="7">
    <source>
        <dbReference type="PROSITE-ProRule" id="PRU00134"/>
    </source>
</evidence>
<evidence type="ECO:0000313" key="9">
    <source>
        <dbReference type="EMBL" id="KAK1733026.1"/>
    </source>
</evidence>
<evidence type="ECO:0000256" key="3">
    <source>
        <dbReference type="ARBA" id="ARBA00022771"/>
    </source>
</evidence>
<organism evidence="9 10">
    <name type="scientific">Skeletonema marinoi</name>
    <dbReference type="NCBI Taxonomy" id="267567"/>
    <lineage>
        <taxon>Eukaryota</taxon>
        <taxon>Sar</taxon>
        <taxon>Stramenopiles</taxon>
        <taxon>Ochrophyta</taxon>
        <taxon>Bacillariophyta</taxon>
        <taxon>Coscinodiscophyceae</taxon>
        <taxon>Thalassiosirophycidae</taxon>
        <taxon>Thalassiosirales</taxon>
        <taxon>Skeletonemataceae</taxon>
        <taxon>Skeletonema</taxon>
        <taxon>Skeletonema marinoi-dohrnii complex</taxon>
    </lineage>
</organism>
<feature type="repeat" description="ANK" evidence="6">
    <location>
        <begin position="265"/>
        <end position="291"/>
    </location>
</feature>
<evidence type="ECO:0000256" key="4">
    <source>
        <dbReference type="ARBA" id="ARBA00022833"/>
    </source>
</evidence>
<dbReference type="SUPFAM" id="SSF48403">
    <property type="entry name" value="Ankyrin repeat"/>
    <property type="match status" value="1"/>
</dbReference>
<keyword evidence="5 6" id="KW-0040">ANK repeat</keyword>
<evidence type="ECO:0000313" key="10">
    <source>
        <dbReference type="Proteomes" id="UP001224775"/>
    </source>
</evidence>
<name>A0AAD8XSH9_9STRA</name>
<comment type="caution">
    <text evidence="9">The sequence shown here is derived from an EMBL/GenBank/DDBJ whole genome shotgun (WGS) entry which is preliminary data.</text>
</comment>
<gene>
    <name evidence="9" type="ORF">QTG54_016357</name>
</gene>
<dbReference type="Gene3D" id="1.25.40.20">
    <property type="entry name" value="Ankyrin repeat-containing domain"/>
    <property type="match status" value="1"/>
</dbReference>
<dbReference type="SMART" id="SM00248">
    <property type="entry name" value="ANK"/>
    <property type="match status" value="2"/>
</dbReference>
<dbReference type="SUPFAM" id="SSF144232">
    <property type="entry name" value="HIT/MYND zinc finger-like"/>
    <property type="match status" value="1"/>
</dbReference>
<dbReference type="PANTHER" id="PTHR24173">
    <property type="entry name" value="ANKYRIN REPEAT CONTAINING"/>
    <property type="match status" value="1"/>
</dbReference>
<dbReference type="PROSITE" id="PS50297">
    <property type="entry name" value="ANK_REP_REGION"/>
    <property type="match status" value="2"/>
</dbReference>
<dbReference type="Proteomes" id="UP001224775">
    <property type="component" value="Unassembled WGS sequence"/>
</dbReference>
<feature type="repeat" description="ANK" evidence="6">
    <location>
        <begin position="230"/>
        <end position="262"/>
    </location>
</feature>
<evidence type="ECO:0000256" key="1">
    <source>
        <dbReference type="ARBA" id="ARBA00022723"/>
    </source>
</evidence>
<dbReference type="Gene3D" id="6.10.140.2220">
    <property type="match status" value="1"/>
</dbReference>
<dbReference type="PANTHER" id="PTHR24173:SF74">
    <property type="entry name" value="ANKYRIN REPEAT DOMAIN-CONTAINING PROTEIN 16"/>
    <property type="match status" value="1"/>
</dbReference>
<reference evidence="9" key="1">
    <citation type="submission" date="2023-06" db="EMBL/GenBank/DDBJ databases">
        <title>Survivors Of The Sea: Transcriptome response of Skeletonema marinoi to long-term dormancy.</title>
        <authorList>
            <person name="Pinder M.I.M."/>
            <person name="Kourtchenko O."/>
            <person name="Robertson E.K."/>
            <person name="Larsson T."/>
            <person name="Maumus F."/>
            <person name="Osuna-Cruz C.M."/>
            <person name="Vancaester E."/>
            <person name="Stenow R."/>
            <person name="Vandepoele K."/>
            <person name="Ploug H."/>
            <person name="Bruchert V."/>
            <person name="Godhe A."/>
            <person name="Topel M."/>
        </authorList>
    </citation>
    <scope>NUCLEOTIDE SEQUENCE</scope>
    <source>
        <strain evidence="9">R05AC</strain>
    </source>
</reference>
<proteinExistence type="predicted"/>
<keyword evidence="3 7" id="KW-0863">Zinc-finger</keyword>
<feature type="domain" description="MYND-type" evidence="8">
    <location>
        <begin position="333"/>
        <end position="369"/>
    </location>
</feature>
<dbReference type="GO" id="GO:0008270">
    <property type="term" value="F:zinc ion binding"/>
    <property type="evidence" value="ECO:0007669"/>
    <property type="project" value="UniProtKB-KW"/>
</dbReference>
<dbReference type="InterPro" id="IPR002893">
    <property type="entry name" value="Znf_MYND"/>
</dbReference>
<dbReference type="EMBL" id="JATAAI010000055">
    <property type="protein sequence ID" value="KAK1733026.1"/>
    <property type="molecule type" value="Genomic_DNA"/>
</dbReference>
<dbReference type="PROSITE" id="PS50865">
    <property type="entry name" value="ZF_MYND_2"/>
    <property type="match status" value="1"/>
</dbReference>
<accession>A0AAD8XSH9</accession>
<sequence length="376" mass="42350">MKGNGMLMGASMAFLPPEMRPVPSRPRKVLFQTRGEVEMLRDELKEMGIDEVDVAEQSLIQSCEIQASSTDMPSPDGASIEEIMHDPRAMMAHRIIEQTEGPYVSEERVSLGGWSPPNEPGDFPLCWYARPPSDPTSYRPTTLCGWRTNLERAVLREDSDNVKRIVSKYNSNHVREYVECRMLLTKMAQRGMVNACRLLIVECGASVEGAQAPDAKGWWKGIQNNSGNYQDLTPLHQAARNGKLETVRLLLEHGANVNQIDRSEIRGSPLHHAVSMGEIDCVKLLCENGADHTYAGFGGEALDISEMVVGGDVFKQRVQTKVDQILREYDARCSYCRKSHPLKQCPCKKERYCDASCQRRRWKLHKKYHNEIVGGT</sequence>
<dbReference type="PROSITE" id="PS50088">
    <property type="entry name" value="ANK_REPEAT"/>
    <property type="match status" value="2"/>
</dbReference>
<dbReference type="InterPro" id="IPR036770">
    <property type="entry name" value="Ankyrin_rpt-contain_sf"/>
</dbReference>
<keyword evidence="10" id="KW-1185">Reference proteome</keyword>
<evidence type="ECO:0000256" key="5">
    <source>
        <dbReference type="ARBA" id="ARBA00023043"/>
    </source>
</evidence>
<dbReference type="InterPro" id="IPR002110">
    <property type="entry name" value="Ankyrin_rpt"/>
</dbReference>
<dbReference type="AlphaFoldDB" id="A0AAD8XSH9"/>
<evidence type="ECO:0000256" key="2">
    <source>
        <dbReference type="ARBA" id="ARBA00022737"/>
    </source>
</evidence>
<evidence type="ECO:0000259" key="8">
    <source>
        <dbReference type="PROSITE" id="PS50865"/>
    </source>
</evidence>